<evidence type="ECO:0000313" key="9">
    <source>
        <dbReference type="Proteomes" id="UP001057877"/>
    </source>
</evidence>
<evidence type="ECO:0000259" key="6">
    <source>
        <dbReference type="PROSITE" id="PS01124"/>
    </source>
</evidence>
<feature type="region of interest" description="Disordered" evidence="5">
    <location>
        <begin position="315"/>
        <end position="334"/>
    </location>
</feature>
<dbReference type="SUPFAM" id="SSF52172">
    <property type="entry name" value="CheY-like"/>
    <property type="match status" value="1"/>
</dbReference>
<evidence type="ECO:0000256" key="5">
    <source>
        <dbReference type="SAM" id="MobiDB-lite"/>
    </source>
</evidence>
<keyword evidence="4" id="KW-0597">Phosphoprotein</keyword>
<dbReference type="SMART" id="SM00342">
    <property type="entry name" value="HTH_ARAC"/>
    <property type="match status" value="1"/>
</dbReference>
<keyword evidence="9" id="KW-1185">Reference proteome</keyword>
<keyword evidence="3" id="KW-0804">Transcription</keyword>
<dbReference type="Pfam" id="PF00072">
    <property type="entry name" value="Response_reg"/>
    <property type="match status" value="1"/>
</dbReference>
<dbReference type="EMBL" id="CP091430">
    <property type="protein sequence ID" value="UVI29142.1"/>
    <property type="molecule type" value="Genomic_DNA"/>
</dbReference>
<dbReference type="Proteomes" id="UP001057877">
    <property type="component" value="Chromosome"/>
</dbReference>
<evidence type="ECO:0000256" key="1">
    <source>
        <dbReference type="ARBA" id="ARBA00023015"/>
    </source>
</evidence>
<dbReference type="CDD" id="cd17536">
    <property type="entry name" value="REC_YesN-like"/>
    <property type="match status" value="1"/>
</dbReference>
<dbReference type="PROSITE" id="PS50110">
    <property type="entry name" value="RESPONSE_REGULATORY"/>
    <property type="match status" value="1"/>
</dbReference>
<dbReference type="InterPro" id="IPR001789">
    <property type="entry name" value="Sig_transdc_resp-reg_receiver"/>
</dbReference>
<reference evidence="8" key="1">
    <citation type="submission" date="2022-01" db="EMBL/GenBank/DDBJ databases">
        <title>Paenibacillus spongiae sp. nov., isolated from marine sponge.</title>
        <authorList>
            <person name="Li Z."/>
            <person name="Zhang M."/>
        </authorList>
    </citation>
    <scope>NUCLEOTIDE SEQUENCE</scope>
    <source>
        <strain evidence="8">PHS-Z3</strain>
    </source>
</reference>
<evidence type="ECO:0000256" key="2">
    <source>
        <dbReference type="ARBA" id="ARBA00023125"/>
    </source>
</evidence>
<dbReference type="SMART" id="SM00448">
    <property type="entry name" value="REC"/>
    <property type="match status" value="1"/>
</dbReference>
<dbReference type="PANTHER" id="PTHR43280">
    <property type="entry name" value="ARAC-FAMILY TRANSCRIPTIONAL REGULATOR"/>
    <property type="match status" value="1"/>
</dbReference>
<protein>
    <submittedName>
        <fullName evidence="8">Response regulator</fullName>
    </submittedName>
</protein>
<dbReference type="InterPro" id="IPR009057">
    <property type="entry name" value="Homeodomain-like_sf"/>
</dbReference>
<evidence type="ECO:0000313" key="8">
    <source>
        <dbReference type="EMBL" id="UVI29142.1"/>
    </source>
</evidence>
<dbReference type="InterPro" id="IPR018060">
    <property type="entry name" value="HTH_AraC"/>
</dbReference>
<name>A0ABY5S8I5_9BACL</name>
<dbReference type="RefSeq" id="WP_258385231.1">
    <property type="nucleotide sequence ID" value="NZ_CP091430.1"/>
</dbReference>
<keyword evidence="1" id="KW-0805">Transcription regulation</keyword>
<dbReference type="Pfam" id="PF12833">
    <property type="entry name" value="HTH_18"/>
    <property type="match status" value="1"/>
</dbReference>
<dbReference type="PROSITE" id="PS01124">
    <property type="entry name" value="HTH_ARAC_FAMILY_2"/>
    <property type="match status" value="1"/>
</dbReference>
<evidence type="ECO:0000256" key="3">
    <source>
        <dbReference type="ARBA" id="ARBA00023163"/>
    </source>
</evidence>
<keyword evidence="2" id="KW-0238">DNA-binding</keyword>
<evidence type="ECO:0000256" key="4">
    <source>
        <dbReference type="PROSITE-ProRule" id="PRU00169"/>
    </source>
</evidence>
<feature type="domain" description="HTH araC/xylS-type" evidence="6">
    <location>
        <begin position="340"/>
        <end position="438"/>
    </location>
</feature>
<dbReference type="Gene3D" id="1.10.10.60">
    <property type="entry name" value="Homeodomain-like"/>
    <property type="match status" value="2"/>
</dbReference>
<gene>
    <name evidence="8" type="ORF">L1F29_27510</name>
</gene>
<dbReference type="PANTHER" id="PTHR43280:SF28">
    <property type="entry name" value="HTH-TYPE TRANSCRIPTIONAL ACTIVATOR RHAS"/>
    <property type="match status" value="1"/>
</dbReference>
<dbReference type="Gene3D" id="3.40.50.2300">
    <property type="match status" value="1"/>
</dbReference>
<feature type="domain" description="Response regulatory" evidence="7">
    <location>
        <begin position="8"/>
        <end position="124"/>
    </location>
</feature>
<proteinExistence type="predicted"/>
<dbReference type="SUPFAM" id="SSF46689">
    <property type="entry name" value="Homeodomain-like"/>
    <property type="match status" value="2"/>
</dbReference>
<feature type="modified residue" description="4-aspartylphosphate" evidence="4">
    <location>
        <position position="59"/>
    </location>
</feature>
<organism evidence="8 9">
    <name type="scientific">Paenibacillus spongiae</name>
    <dbReference type="NCBI Taxonomy" id="2909671"/>
    <lineage>
        <taxon>Bacteria</taxon>
        <taxon>Bacillati</taxon>
        <taxon>Bacillota</taxon>
        <taxon>Bacilli</taxon>
        <taxon>Bacillales</taxon>
        <taxon>Paenibacillaceae</taxon>
        <taxon>Paenibacillus</taxon>
    </lineage>
</organism>
<dbReference type="InterPro" id="IPR011006">
    <property type="entry name" value="CheY-like_superfamily"/>
</dbReference>
<sequence>MMSKPVLTVLIVDDEQPLREDLRSFPWPDYGAELAGEAENGEEALQMCDGLRPDVVITDITMPVMDGLELCRRLRGRYPLTQIVLLTCHSEFEYAREALKLGALDYLIKVALDEEDMRAVLDKAREAIRREYANRRSERYGRRTELSRLLAQLLKEGEGPDDLVGRLWAGDASAIPEKGEVASPLITARLHAVFKPEYRYEVIVALHQALDEQRLLPHDQFDWTPLGESDHMLWFNSASSAAWDREQFRQTAEKLMIALQHGLDRQLPYLSGEVKLYTLLGGPVTDTAGLLAAIKRSEPGPSIAYFHNSGEVLSDSQAAGRPESAESGTGEPRKWRKEVQLAMQLMARKLAEPITLTSIAEEVGLSSFYLSRLFREETGESFNDYLTRLRIDQAIRLLQTTSLKVYEVAGRVGIPSYRYFSVVFRGRTGVSPTEFKKG</sequence>
<accession>A0ABY5S8I5</accession>
<evidence type="ECO:0000259" key="7">
    <source>
        <dbReference type="PROSITE" id="PS50110"/>
    </source>
</evidence>